<dbReference type="Proteomes" id="UP001589628">
    <property type="component" value="Unassembled WGS sequence"/>
</dbReference>
<dbReference type="InterPro" id="IPR036890">
    <property type="entry name" value="HATPase_C_sf"/>
</dbReference>
<dbReference type="EMBL" id="JBHLZN010000004">
    <property type="protein sequence ID" value="MFB9887318.1"/>
    <property type="molecule type" value="Genomic_DNA"/>
</dbReference>
<dbReference type="PROSITE" id="PS50109">
    <property type="entry name" value="HIS_KIN"/>
    <property type="match status" value="1"/>
</dbReference>
<keyword evidence="12" id="KW-1185">Reference proteome</keyword>
<accession>A0ABV5ZDF0</accession>
<dbReference type="SUPFAM" id="SSF52172">
    <property type="entry name" value="CheY-like"/>
    <property type="match status" value="1"/>
</dbReference>
<dbReference type="InterPro" id="IPR011006">
    <property type="entry name" value="CheY-like_superfamily"/>
</dbReference>
<dbReference type="PANTHER" id="PTHR43047:SF9">
    <property type="entry name" value="HISTIDINE KINASE"/>
    <property type="match status" value="1"/>
</dbReference>
<dbReference type="SUPFAM" id="SSF47384">
    <property type="entry name" value="Homodimeric domain of signal transducing histidine kinase"/>
    <property type="match status" value="1"/>
</dbReference>
<evidence type="ECO:0000256" key="2">
    <source>
        <dbReference type="ARBA" id="ARBA00012438"/>
    </source>
</evidence>
<dbReference type="InterPro" id="IPR000014">
    <property type="entry name" value="PAS"/>
</dbReference>
<evidence type="ECO:0000256" key="4">
    <source>
        <dbReference type="ARBA" id="ARBA00022679"/>
    </source>
</evidence>
<evidence type="ECO:0000256" key="6">
    <source>
        <dbReference type="PROSITE-ProRule" id="PRU00169"/>
    </source>
</evidence>
<organism evidence="11 12">
    <name type="scientific">Balneatrix alpica</name>
    <dbReference type="NCBI Taxonomy" id="75684"/>
    <lineage>
        <taxon>Bacteria</taxon>
        <taxon>Pseudomonadati</taxon>
        <taxon>Pseudomonadota</taxon>
        <taxon>Gammaproteobacteria</taxon>
        <taxon>Oceanospirillales</taxon>
        <taxon>Balneatrichaceae</taxon>
        <taxon>Balneatrix</taxon>
    </lineage>
</organism>
<keyword evidence="5 11" id="KW-0418">Kinase</keyword>
<evidence type="ECO:0000259" key="9">
    <source>
        <dbReference type="PROSITE" id="PS50110"/>
    </source>
</evidence>
<feature type="domain" description="Histidine kinase" evidence="8">
    <location>
        <begin position="209"/>
        <end position="423"/>
    </location>
</feature>
<evidence type="ECO:0000256" key="7">
    <source>
        <dbReference type="SAM" id="Coils"/>
    </source>
</evidence>
<dbReference type="PANTHER" id="PTHR43047">
    <property type="entry name" value="TWO-COMPONENT HISTIDINE PROTEIN KINASE"/>
    <property type="match status" value="1"/>
</dbReference>
<evidence type="ECO:0000256" key="1">
    <source>
        <dbReference type="ARBA" id="ARBA00000085"/>
    </source>
</evidence>
<gene>
    <name evidence="11" type="ORF">ACFFLH_12935</name>
</gene>
<dbReference type="PROSITE" id="PS50113">
    <property type="entry name" value="PAC"/>
    <property type="match status" value="1"/>
</dbReference>
<dbReference type="CDD" id="cd00156">
    <property type="entry name" value="REC"/>
    <property type="match status" value="1"/>
</dbReference>
<dbReference type="GO" id="GO:0016301">
    <property type="term" value="F:kinase activity"/>
    <property type="evidence" value="ECO:0007669"/>
    <property type="project" value="UniProtKB-KW"/>
</dbReference>
<evidence type="ECO:0000313" key="11">
    <source>
        <dbReference type="EMBL" id="MFB9887318.1"/>
    </source>
</evidence>
<dbReference type="Gene3D" id="1.10.287.130">
    <property type="match status" value="1"/>
</dbReference>
<evidence type="ECO:0000256" key="5">
    <source>
        <dbReference type="ARBA" id="ARBA00022777"/>
    </source>
</evidence>
<evidence type="ECO:0000259" key="10">
    <source>
        <dbReference type="PROSITE" id="PS50113"/>
    </source>
</evidence>
<dbReference type="InterPro" id="IPR003594">
    <property type="entry name" value="HATPase_dom"/>
</dbReference>
<keyword evidence="7" id="KW-0175">Coiled coil</keyword>
<dbReference type="Gene3D" id="3.40.50.2300">
    <property type="match status" value="1"/>
</dbReference>
<dbReference type="SMART" id="SM00448">
    <property type="entry name" value="REC"/>
    <property type="match status" value="1"/>
</dbReference>
<dbReference type="InterPro" id="IPR005467">
    <property type="entry name" value="His_kinase_dom"/>
</dbReference>
<evidence type="ECO:0000313" key="12">
    <source>
        <dbReference type="Proteomes" id="UP001589628"/>
    </source>
</evidence>
<protein>
    <recommendedName>
        <fullName evidence="2">histidine kinase</fullName>
        <ecNumber evidence="2">2.7.13.3</ecNumber>
    </recommendedName>
</protein>
<evidence type="ECO:0000256" key="3">
    <source>
        <dbReference type="ARBA" id="ARBA00022553"/>
    </source>
</evidence>
<dbReference type="SMART" id="SM00387">
    <property type="entry name" value="HATPase_c"/>
    <property type="match status" value="1"/>
</dbReference>
<keyword evidence="4" id="KW-0808">Transferase</keyword>
<feature type="coiled-coil region" evidence="7">
    <location>
        <begin position="160"/>
        <end position="202"/>
    </location>
</feature>
<comment type="catalytic activity">
    <reaction evidence="1">
        <text>ATP + protein L-histidine = ADP + protein N-phospho-L-histidine.</text>
        <dbReference type="EC" id="2.7.13.3"/>
    </reaction>
</comment>
<dbReference type="InterPro" id="IPR003661">
    <property type="entry name" value="HisK_dim/P_dom"/>
</dbReference>
<dbReference type="SMART" id="SM00388">
    <property type="entry name" value="HisKA"/>
    <property type="match status" value="1"/>
</dbReference>
<dbReference type="InterPro" id="IPR000700">
    <property type="entry name" value="PAS-assoc_C"/>
</dbReference>
<dbReference type="Gene3D" id="3.30.450.20">
    <property type="entry name" value="PAS domain"/>
    <property type="match status" value="1"/>
</dbReference>
<dbReference type="InterPro" id="IPR004358">
    <property type="entry name" value="Sig_transdc_His_kin-like_C"/>
</dbReference>
<dbReference type="CDD" id="cd00082">
    <property type="entry name" value="HisKA"/>
    <property type="match status" value="1"/>
</dbReference>
<feature type="domain" description="Response regulatory" evidence="9">
    <location>
        <begin position="446"/>
        <end position="560"/>
    </location>
</feature>
<dbReference type="Gene3D" id="3.30.565.10">
    <property type="entry name" value="Histidine kinase-like ATPase, C-terminal domain"/>
    <property type="match status" value="1"/>
</dbReference>
<proteinExistence type="predicted"/>
<feature type="coiled-coil region" evidence="7">
    <location>
        <begin position="22"/>
        <end position="49"/>
    </location>
</feature>
<comment type="caution">
    <text evidence="11">The sequence shown here is derived from an EMBL/GenBank/DDBJ whole genome shotgun (WGS) entry which is preliminary data.</text>
</comment>
<evidence type="ECO:0000259" key="8">
    <source>
        <dbReference type="PROSITE" id="PS50109"/>
    </source>
</evidence>
<dbReference type="SUPFAM" id="SSF55874">
    <property type="entry name" value="ATPase domain of HSP90 chaperone/DNA topoisomerase II/histidine kinase"/>
    <property type="match status" value="1"/>
</dbReference>
<dbReference type="Pfam" id="PF00512">
    <property type="entry name" value="HisKA"/>
    <property type="match status" value="1"/>
</dbReference>
<dbReference type="RefSeq" id="WP_027314108.1">
    <property type="nucleotide sequence ID" value="NZ_JBHLZN010000004.1"/>
</dbReference>
<dbReference type="SUPFAM" id="SSF55785">
    <property type="entry name" value="PYP-like sensor domain (PAS domain)"/>
    <property type="match status" value="1"/>
</dbReference>
<dbReference type="Pfam" id="PF02518">
    <property type="entry name" value="HATPase_c"/>
    <property type="match status" value="1"/>
</dbReference>
<dbReference type="InterPro" id="IPR036097">
    <property type="entry name" value="HisK_dim/P_sf"/>
</dbReference>
<feature type="domain" description="PAC" evidence="10">
    <location>
        <begin position="116"/>
        <end position="166"/>
    </location>
</feature>
<dbReference type="EC" id="2.7.13.3" evidence="2"/>
<dbReference type="InterPro" id="IPR001789">
    <property type="entry name" value="Sig_transdc_resp-reg_receiver"/>
</dbReference>
<reference evidence="11 12" key="1">
    <citation type="submission" date="2024-09" db="EMBL/GenBank/DDBJ databases">
        <authorList>
            <person name="Sun Q."/>
            <person name="Mori K."/>
        </authorList>
    </citation>
    <scope>NUCLEOTIDE SEQUENCE [LARGE SCALE GENOMIC DNA]</scope>
    <source>
        <strain evidence="11 12">ATCC 51285</strain>
    </source>
</reference>
<dbReference type="InterPro" id="IPR035965">
    <property type="entry name" value="PAS-like_dom_sf"/>
</dbReference>
<name>A0ABV5ZDF0_9GAMM</name>
<dbReference type="Pfam" id="PF00072">
    <property type="entry name" value="Response_reg"/>
    <property type="match status" value="1"/>
</dbReference>
<dbReference type="PROSITE" id="PS50110">
    <property type="entry name" value="RESPONSE_REGULATORY"/>
    <property type="match status" value="1"/>
</dbReference>
<dbReference type="NCBIfam" id="TIGR00229">
    <property type="entry name" value="sensory_box"/>
    <property type="match status" value="1"/>
</dbReference>
<dbReference type="NCBIfam" id="NF041832">
    <property type="entry name" value="near_NosP_CTERM"/>
    <property type="match status" value="1"/>
</dbReference>
<sequence>MPRHSDQDQPLRLEDLIGLGSSSARKSHYAELETKLAELEAERNRYKWLFENALHGIFQAELDGPLRTANPALAGICGYFDSRQLLEQLPDLASLFADRSSYLRLRQQLLSQGRLYRFETQLLRPDGEHIYVSLNALLKQEGDTPLVEAFVQDISERVRAQQAQEQLNEELEARVRSRTQELTRLNQQLHQAKVEAEQANLSKDKYLAAASHDLLQPLNAARLLVAALGERALPEAEAELVEHVQLALDGAEELLADLLEISKLDQNAVQPQWEECDLHTLLCGLEQEFQPLARQEGLALKVRPRQGQLRSDPHLLRRILRNFISNALRYTQHGRILISARRRGAYWQLQVWDTGAGIPNHQLSEIFQEFRQLPQHQRNAKSKGVGLGLAIVERMARVLGHPVEVRSRQGRGSVFSIRVPLLATTPASPPNPHKSSHQPGQLPAAHILVVDNDEAILLSMATLLGQWGCQVSLATNLEQALHISKRQPPALLLVDYHLDHGQTGLQVLDALRRQQPDLPAVIISADRSDSNRQHWRERQLPVLPKPVKAGKLRAVISHLLSLG</sequence>
<feature type="modified residue" description="4-aspartylphosphate" evidence="6">
    <location>
        <position position="495"/>
    </location>
</feature>
<dbReference type="PRINTS" id="PR00344">
    <property type="entry name" value="BCTRLSENSOR"/>
</dbReference>
<keyword evidence="3 6" id="KW-0597">Phosphoprotein</keyword>